<keyword evidence="2 4" id="KW-0326">Glycosidase</keyword>
<organism evidence="4 5">
    <name type="scientific">Xanthocytophaga agilis</name>
    <dbReference type="NCBI Taxonomy" id="3048010"/>
    <lineage>
        <taxon>Bacteria</taxon>
        <taxon>Pseudomonadati</taxon>
        <taxon>Bacteroidota</taxon>
        <taxon>Cytophagia</taxon>
        <taxon>Cytophagales</taxon>
        <taxon>Rhodocytophagaceae</taxon>
        <taxon>Xanthocytophaga</taxon>
    </lineage>
</organism>
<proteinExistence type="predicted"/>
<sequence length="38" mass="4364">MHKAIIRVIIGMPTYAVPTWLVRKYPDVLAITLRGQNQ</sequence>
<evidence type="ECO:0000256" key="2">
    <source>
        <dbReference type="ARBA" id="ARBA00023295"/>
    </source>
</evidence>
<dbReference type="GO" id="GO:0004565">
    <property type="term" value="F:beta-galactosidase activity"/>
    <property type="evidence" value="ECO:0007669"/>
    <property type="project" value="UniProtKB-EC"/>
</dbReference>
<dbReference type="GO" id="GO:0005975">
    <property type="term" value="P:carbohydrate metabolic process"/>
    <property type="evidence" value="ECO:0007669"/>
    <property type="project" value="InterPro"/>
</dbReference>
<dbReference type="GO" id="GO:0009341">
    <property type="term" value="C:beta-galactosidase complex"/>
    <property type="evidence" value="ECO:0007669"/>
    <property type="project" value="InterPro"/>
</dbReference>
<evidence type="ECO:0000256" key="1">
    <source>
        <dbReference type="ARBA" id="ARBA00022801"/>
    </source>
</evidence>
<keyword evidence="5" id="KW-1185">Reference proteome</keyword>
<keyword evidence="1 4" id="KW-0378">Hydrolase</keyword>
<dbReference type="InterPro" id="IPR013529">
    <property type="entry name" value="Glyco_hydro_42_N"/>
</dbReference>
<gene>
    <name evidence="4" type="ORF">QNI22_06430</name>
</gene>
<comment type="caution">
    <text evidence="4">The sequence shown here is derived from an EMBL/GenBank/DDBJ whole genome shotgun (WGS) entry which is preliminary data.</text>
</comment>
<evidence type="ECO:0000313" key="5">
    <source>
        <dbReference type="Proteomes" id="UP001232063"/>
    </source>
</evidence>
<dbReference type="EMBL" id="JASJOU010000001">
    <property type="protein sequence ID" value="MDJ1500272.1"/>
    <property type="molecule type" value="Genomic_DNA"/>
</dbReference>
<dbReference type="Pfam" id="PF02449">
    <property type="entry name" value="Glyco_hydro_42"/>
    <property type="match status" value="1"/>
</dbReference>
<dbReference type="Proteomes" id="UP001232063">
    <property type="component" value="Unassembled WGS sequence"/>
</dbReference>
<dbReference type="EC" id="3.2.1.23" evidence="4"/>
<evidence type="ECO:0000313" key="4">
    <source>
        <dbReference type="EMBL" id="MDJ1500272.1"/>
    </source>
</evidence>
<reference evidence="4" key="1">
    <citation type="submission" date="2023-05" db="EMBL/GenBank/DDBJ databases">
        <authorList>
            <person name="Zhang X."/>
        </authorList>
    </citation>
    <scope>NUCLEOTIDE SEQUENCE</scope>
    <source>
        <strain evidence="4">BD1B2-1</strain>
    </source>
</reference>
<name>A0AAE3R409_9BACT</name>
<accession>A0AAE3R409</accession>
<evidence type="ECO:0000259" key="3">
    <source>
        <dbReference type="Pfam" id="PF02449"/>
    </source>
</evidence>
<dbReference type="Gene3D" id="3.20.20.80">
    <property type="entry name" value="Glycosidases"/>
    <property type="match status" value="1"/>
</dbReference>
<dbReference type="AlphaFoldDB" id="A0AAE3R409"/>
<feature type="domain" description="Glycoside hydrolase family 42 N-terminal" evidence="3">
    <location>
        <begin position="2"/>
        <end position="37"/>
    </location>
</feature>
<protein>
    <submittedName>
        <fullName evidence="4">Beta-galactosidase</fullName>
        <ecNumber evidence="4">3.2.1.23</ecNumber>
    </submittedName>
</protein>